<accession>A0A2P2LN98</accession>
<proteinExistence type="predicted"/>
<sequence>MASQRPALMSATKVSRLSTVLRETWHSDCSVWNVWCSECSLQNCSTIFITSRASISNVIFESEPFVQSNTQSQ</sequence>
<name>A0A2P2LN98_RHIMU</name>
<reference evidence="1" key="1">
    <citation type="submission" date="2018-02" db="EMBL/GenBank/DDBJ databases">
        <title>Rhizophora mucronata_Transcriptome.</title>
        <authorList>
            <person name="Meera S.P."/>
            <person name="Sreeshan A."/>
            <person name="Augustine A."/>
        </authorList>
    </citation>
    <scope>NUCLEOTIDE SEQUENCE</scope>
    <source>
        <tissue evidence="1">Leaf</tissue>
    </source>
</reference>
<dbReference type="AlphaFoldDB" id="A0A2P2LN98"/>
<evidence type="ECO:0000313" key="1">
    <source>
        <dbReference type="EMBL" id="MBX19444.1"/>
    </source>
</evidence>
<organism evidence="1">
    <name type="scientific">Rhizophora mucronata</name>
    <name type="common">Asiatic mangrove</name>
    <dbReference type="NCBI Taxonomy" id="61149"/>
    <lineage>
        <taxon>Eukaryota</taxon>
        <taxon>Viridiplantae</taxon>
        <taxon>Streptophyta</taxon>
        <taxon>Embryophyta</taxon>
        <taxon>Tracheophyta</taxon>
        <taxon>Spermatophyta</taxon>
        <taxon>Magnoliopsida</taxon>
        <taxon>eudicotyledons</taxon>
        <taxon>Gunneridae</taxon>
        <taxon>Pentapetalae</taxon>
        <taxon>rosids</taxon>
        <taxon>fabids</taxon>
        <taxon>Malpighiales</taxon>
        <taxon>Rhizophoraceae</taxon>
        <taxon>Rhizophora</taxon>
    </lineage>
</organism>
<dbReference type="EMBL" id="GGEC01038960">
    <property type="protein sequence ID" value="MBX19444.1"/>
    <property type="molecule type" value="Transcribed_RNA"/>
</dbReference>
<protein>
    <submittedName>
        <fullName evidence="1">Uncharacterized protein MANES_01G021200</fullName>
    </submittedName>
</protein>